<comment type="caution">
    <text evidence="1">The sequence shown here is derived from an EMBL/GenBank/DDBJ whole genome shotgun (WGS) entry which is preliminary data.</text>
</comment>
<protein>
    <submittedName>
        <fullName evidence="1">Uncharacterized protein</fullName>
    </submittedName>
</protein>
<accession>A0A7J5Y0N9</accession>
<sequence>MHLAEVTLLRGGEQRAGLSGHCFAVLESREAPGWFGSSSLVWSQHLEASESLSPCPAVWTTVHSQQRKTNLTQFKEQLKPPSIRF</sequence>
<evidence type="ECO:0000313" key="2">
    <source>
        <dbReference type="Proteomes" id="UP000518266"/>
    </source>
</evidence>
<dbReference type="EMBL" id="JAAKFY010000019">
    <property type="protein sequence ID" value="KAF3842237.1"/>
    <property type="molecule type" value="Genomic_DNA"/>
</dbReference>
<organism evidence="1 2">
    <name type="scientific">Dissostichus mawsoni</name>
    <name type="common">Antarctic cod</name>
    <dbReference type="NCBI Taxonomy" id="36200"/>
    <lineage>
        <taxon>Eukaryota</taxon>
        <taxon>Metazoa</taxon>
        <taxon>Chordata</taxon>
        <taxon>Craniata</taxon>
        <taxon>Vertebrata</taxon>
        <taxon>Euteleostomi</taxon>
        <taxon>Actinopterygii</taxon>
        <taxon>Neopterygii</taxon>
        <taxon>Teleostei</taxon>
        <taxon>Neoteleostei</taxon>
        <taxon>Acanthomorphata</taxon>
        <taxon>Eupercaria</taxon>
        <taxon>Perciformes</taxon>
        <taxon>Notothenioidei</taxon>
        <taxon>Nototheniidae</taxon>
        <taxon>Dissostichus</taxon>
    </lineage>
</organism>
<reference evidence="1 2" key="1">
    <citation type="submission" date="2020-03" db="EMBL/GenBank/DDBJ databases">
        <title>Dissostichus mawsoni Genome sequencing and assembly.</title>
        <authorList>
            <person name="Park H."/>
        </authorList>
    </citation>
    <scope>NUCLEOTIDE SEQUENCE [LARGE SCALE GENOMIC DNA]</scope>
    <source>
        <strain evidence="1">DM0001</strain>
        <tissue evidence="1">Muscle</tissue>
    </source>
</reference>
<dbReference type="AlphaFoldDB" id="A0A7J5Y0N9"/>
<keyword evidence="2" id="KW-1185">Reference proteome</keyword>
<dbReference type="Proteomes" id="UP000518266">
    <property type="component" value="Unassembled WGS sequence"/>
</dbReference>
<gene>
    <name evidence="1" type="ORF">F7725_024188</name>
</gene>
<evidence type="ECO:0000313" key="1">
    <source>
        <dbReference type="EMBL" id="KAF3842237.1"/>
    </source>
</evidence>
<name>A0A7J5Y0N9_DISMA</name>
<proteinExistence type="predicted"/>